<sequence length="845" mass="95322">MQSPSAGPSTISTPETPLGGSGRFNFRVTSPSSTITSRYASLNYEPLSPYSPATVGPSRKPCKRRVDQNGEPVSTPKAKKLKLMEGCESEEEEVKKKLAMFFEFLQDKLHWTYGELLYHTTYKRWASKKEKTKRKEDNAQGKGKGKADSETLKHAQVIAHFFRASGKFSPGQILQNWLLHPTGARTFKEEGQLYSRTVPYYKNRGVRQVLTSFAVQIVANKLVEEAELAIDVKKGGLHVSLSERSSSAGSQLKWVNIGAVTVQNVQNIIREKQPLTWELVLHLVARKTRLGEDADNKRQRRPPEVVATHIISSINYSRSSRANLLPVATGLLHFGSQASFDLFAHHSCIASMPAWTSSANALRVLSKQEAEITYKHGSDENTIGIIRFDNEQNYHLQRDLRVGRRNRLIIGLGGAYYEGDGLDPKDFHFSIKRAMLEKNLRSEVTVDKLLDLIDYQHLETIGILHLMLPLTQYVKHARSMQAHVHLLFRTRAAKLRAPPTPAKVHPLASTSKNEVNFSELKDGLLDFMAQIGQTTENHAPHMIPIGGDGLSYEKLLQLKEFLQFHENEFESMELVEPILEWWHAEWTNLSRITATHWGSPLSPDPSTLGYSTTKIDHKPPSNFKKVDYFNASHLITLVFDMRVLDLWRVAFKADDLFEHFEMLAKDKKLPNFEDLEKMARQLFRSYVTNRAQQQAMLAYDGSGIIPLDSSIWPQDAPTIPKKDGASVLTDSDAPFQGDQVLARNIAFLFDALVAKEIAFASADGDAGRVYEMMKITMFSFGGSSHKKYNTYELETIVNFEYECTPKMKEGYLSMSLPNLSGIPGHHAGGDFLQEYFNRLTDAMVQ</sequence>
<feature type="compositionally biased region" description="Polar residues" evidence="1">
    <location>
        <begin position="1"/>
        <end position="15"/>
    </location>
</feature>
<protein>
    <recommendedName>
        <fullName evidence="2">DUF6589 domain-containing protein</fullName>
    </recommendedName>
</protein>
<organism evidence="3 4">
    <name type="scientific">Marasmius crinis-equi</name>
    <dbReference type="NCBI Taxonomy" id="585013"/>
    <lineage>
        <taxon>Eukaryota</taxon>
        <taxon>Fungi</taxon>
        <taxon>Dikarya</taxon>
        <taxon>Basidiomycota</taxon>
        <taxon>Agaricomycotina</taxon>
        <taxon>Agaricomycetes</taxon>
        <taxon>Agaricomycetidae</taxon>
        <taxon>Agaricales</taxon>
        <taxon>Marasmiineae</taxon>
        <taxon>Marasmiaceae</taxon>
        <taxon>Marasmius</taxon>
    </lineage>
</organism>
<evidence type="ECO:0000313" key="4">
    <source>
        <dbReference type="Proteomes" id="UP001465976"/>
    </source>
</evidence>
<evidence type="ECO:0000313" key="3">
    <source>
        <dbReference type="EMBL" id="KAL0563424.1"/>
    </source>
</evidence>
<feature type="region of interest" description="Disordered" evidence="1">
    <location>
        <begin position="44"/>
        <end position="77"/>
    </location>
</feature>
<feature type="region of interest" description="Disordered" evidence="1">
    <location>
        <begin position="1"/>
        <end position="26"/>
    </location>
</feature>
<dbReference type="InterPro" id="IPR046496">
    <property type="entry name" value="DUF6589"/>
</dbReference>
<comment type="caution">
    <text evidence="3">The sequence shown here is derived from an EMBL/GenBank/DDBJ whole genome shotgun (WGS) entry which is preliminary data.</text>
</comment>
<evidence type="ECO:0000259" key="2">
    <source>
        <dbReference type="Pfam" id="PF20231"/>
    </source>
</evidence>
<feature type="region of interest" description="Disordered" evidence="1">
    <location>
        <begin position="128"/>
        <end position="149"/>
    </location>
</feature>
<dbReference type="Pfam" id="PF20231">
    <property type="entry name" value="DUF6589"/>
    <property type="match status" value="1"/>
</dbReference>
<gene>
    <name evidence="3" type="ORF">V5O48_018644</name>
</gene>
<name>A0ABR3EKK2_9AGAR</name>
<dbReference type="EMBL" id="JBAHYK010003534">
    <property type="protein sequence ID" value="KAL0563424.1"/>
    <property type="molecule type" value="Genomic_DNA"/>
</dbReference>
<evidence type="ECO:0000256" key="1">
    <source>
        <dbReference type="SAM" id="MobiDB-lite"/>
    </source>
</evidence>
<accession>A0ABR3EKK2</accession>
<proteinExistence type="predicted"/>
<keyword evidence="4" id="KW-1185">Reference proteome</keyword>
<feature type="domain" description="DUF6589" evidence="2">
    <location>
        <begin position="440"/>
        <end position="844"/>
    </location>
</feature>
<reference evidence="3 4" key="1">
    <citation type="submission" date="2024-02" db="EMBL/GenBank/DDBJ databases">
        <title>A draft genome for the cacao thread blight pathogen Marasmius crinis-equi.</title>
        <authorList>
            <person name="Cohen S.P."/>
            <person name="Baruah I.K."/>
            <person name="Amoako-Attah I."/>
            <person name="Bukari Y."/>
            <person name="Meinhardt L.W."/>
            <person name="Bailey B.A."/>
        </authorList>
    </citation>
    <scope>NUCLEOTIDE SEQUENCE [LARGE SCALE GENOMIC DNA]</scope>
    <source>
        <strain evidence="3 4">GH-76</strain>
    </source>
</reference>
<dbReference type="Proteomes" id="UP001465976">
    <property type="component" value="Unassembled WGS sequence"/>
</dbReference>